<keyword evidence="1" id="KW-0274">FAD</keyword>
<gene>
    <name evidence="3" type="ORF">PITCH_A2050031</name>
</gene>
<dbReference type="InterPro" id="IPR036318">
    <property type="entry name" value="FAD-bd_PCMH-like_sf"/>
</dbReference>
<feature type="domain" description="FAD-binding PCMH-type" evidence="2">
    <location>
        <begin position="1"/>
        <end position="206"/>
    </location>
</feature>
<sequence>MKAFDFINAETVDDAVLRLTEYNGEAVLKAGGTDLLCTLKGRILPKYPKVVINIITVPGLDYIKEDAGGLRIGALTTLEKIAESPTVASKYSVLGQAARSVGNYILRDMGTLGGNLCQLVRCWYYRYPHHMGGIIACIRKGGKYCPAIDGDNRFHSIIGAKVCVAVCPSDMAIALTALDATIITNRRSIPIADFVGRWVTSWQTMK</sequence>
<dbReference type="EMBL" id="OJIN01000119">
    <property type="protein sequence ID" value="SPD74143.1"/>
    <property type="molecule type" value="Genomic_DNA"/>
</dbReference>
<evidence type="ECO:0000259" key="2">
    <source>
        <dbReference type="PROSITE" id="PS51387"/>
    </source>
</evidence>
<dbReference type="Gene3D" id="3.30.465.10">
    <property type="match status" value="1"/>
</dbReference>
<keyword evidence="1" id="KW-0285">Flavoprotein</keyword>
<dbReference type="InterPro" id="IPR016169">
    <property type="entry name" value="FAD-bd_PCMH_sub2"/>
</dbReference>
<dbReference type="InterPro" id="IPR002346">
    <property type="entry name" value="Mopterin_DH_FAD-bd"/>
</dbReference>
<protein>
    <submittedName>
        <fullName evidence="3">Aerobic-type carbon monoxide dehydrogenase, middle subunit CoxM/CutM-like protein</fullName>
    </submittedName>
</protein>
<dbReference type="InterPro" id="IPR016167">
    <property type="entry name" value="FAD-bd_PCMH_sub1"/>
</dbReference>
<dbReference type="PANTHER" id="PTHR42659">
    <property type="entry name" value="XANTHINE DEHYDROGENASE SUBUNIT C-RELATED"/>
    <property type="match status" value="1"/>
</dbReference>
<name>A0A445MXI9_9BACT</name>
<organism evidence="3">
    <name type="scientific">uncultured Desulfobacterium sp</name>
    <dbReference type="NCBI Taxonomy" id="201089"/>
    <lineage>
        <taxon>Bacteria</taxon>
        <taxon>Pseudomonadati</taxon>
        <taxon>Thermodesulfobacteriota</taxon>
        <taxon>Desulfobacteria</taxon>
        <taxon>Desulfobacterales</taxon>
        <taxon>Desulfobacteriaceae</taxon>
        <taxon>Desulfobacterium</taxon>
        <taxon>environmental samples</taxon>
    </lineage>
</organism>
<accession>A0A445MXI9</accession>
<dbReference type="GO" id="GO:0016491">
    <property type="term" value="F:oxidoreductase activity"/>
    <property type="evidence" value="ECO:0007669"/>
    <property type="project" value="InterPro"/>
</dbReference>
<dbReference type="InterPro" id="IPR051312">
    <property type="entry name" value="Diverse_Substr_Oxidored"/>
</dbReference>
<proteinExistence type="predicted"/>
<dbReference type="PANTHER" id="PTHR42659:SF9">
    <property type="entry name" value="XANTHINE DEHYDROGENASE FAD-BINDING SUBUNIT XDHB-RELATED"/>
    <property type="match status" value="1"/>
</dbReference>
<dbReference type="PROSITE" id="PS51387">
    <property type="entry name" value="FAD_PCMH"/>
    <property type="match status" value="1"/>
</dbReference>
<reference evidence="3" key="1">
    <citation type="submission" date="2018-01" db="EMBL/GenBank/DDBJ databases">
        <authorList>
            <person name="Regsiter A."/>
            <person name="William W."/>
        </authorList>
    </citation>
    <scope>NUCLEOTIDE SEQUENCE</scope>
    <source>
        <strain evidence="3">TRIP AH-1</strain>
    </source>
</reference>
<dbReference type="InterPro" id="IPR016166">
    <property type="entry name" value="FAD-bd_PCMH"/>
</dbReference>
<dbReference type="AlphaFoldDB" id="A0A445MXI9"/>
<dbReference type="SUPFAM" id="SSF56176">
    <property type="entry name" value="FAD-binding/transporter-associated domain-like"/>
    <property type="match status" value="1"/>
</dbReference>
<evidence type="ECO:0000256" key="1">
    <source>
        <dbReference type="ARBA" id="ARBA00022827"/>
    </source>
</evidence>
<evidence type="ECO:0000313" key="3">
    <source>
        <dbReference type="EMBL" id="SPD74143.1"/>
    </source>
</evidence>
<dbReference type="GO" id="GO:0071949">
    <property type="term" value="F:FAD binding"/>
    <property type="evidence" value="ECO:0007669"/>
    <property type="project" value="InterPro"/>
</dbReference>
<dbReference type="Gene3D" id="3.30.43.10">
    <property type="entry name" value="Uridine Diphospho-n-acetylenolpyruvylglucosamine Reductase, domain 2"/>
    <property type="match status" value="1"/>
</dbReference>
<dbReference type="Pfam" id="PF00941">
    <property type="entry name" value="FAD_binding_5"/>
    <property type="match status" value="1"/>
</dbReference>